<keyword evidence="3" id="KW-1185">Reference proteome</keyword>
<proteinExistence type="predicted"/>
<dbReference type="SUPFAM" id="SSF53706">
    <property type="entry name" value="Formate dehydrogenase/DMSO reductase, domains 1-3"/>
    <property type="match status" value="1"/>
</dbReference>
<feature type="compositionally biased region" description="Low complexity" evidence="1">
    <location>
        <begin position="8"/>
        <end position="21"/>
    </location>
</feature>
<reference evidence="2 3" key="1">
    <citation type="submission" date="2024-01" db="EMBL/GenBank/DDBJ databases">
        <title>The diversity of rhizobia nodulating Mimosa spp. in eleven states of Brazil covering several biomes is determined by host plant, location, and edaphic factors.</title>
        <authorList>
            <person name="Rouws L."/>
            <person name="Barauna A."/>
            <person name="Beukes C."/>
            <person name="De Faria S.M."/>
            <person name="Gross E."/>
            <person name="Dos Reis Junior F.B."/>
            <person name="Simon M."/>
            <person name="Maluk M."/>
            <person name="Odee D.W."/>
            <person name="Kenicer G."/>
            <person name="Young J.P.W."/>
            <person name="Reis V.M."/>
            <person name="Zilli J."/>
            <person name="James E.K."/>
        </authorList>
    </citation>
    <scope>NUCLEOTIDE SEQUENCE [LARGE SCALE GENOMIC DNA]</scope>
    <source>
        <strain evidence="2 3">JPY77</strain>
    </source>
</reference>
<evidence type="ECO:0000313" key="2">
    <source>
        <dbReference type="EMBL" id="MEM5285966.1"/>
    </source>
</evidence>
<sequence length="469" mass="49308">MHEPTPPKTNANANANATPAARGPLPSVAATRDWTCPFCPLLCDDIEARLAGDQSLSAPATRCARLAAALTRYDASDNVCAPSVDGVSVSLEDALEEASTVLMQARRPLFGGCGTDIAGARALYELAAGCGATLDSFHGDALSAATLALQDRGAFFTTLSEVRSRADLLVVFGCEPSAQHPRFYERIASDMSAQREIRFVCCASDPAASERHESILADASPHDVLAFWSAIAEGRKPASLENGSGIATALASLMERIVEARYTAFVIEPAALPQSHAALLIEALHRIVKAINRVSRAGVLTLGGADGALSVNQAVTWLSGFPLRTRVSTPDRPPGTPPLDHDPYRYRTERLLVAGEADALLWIASFDPHPLPSSHDAGTPVIVLGTPALASTFEPANAQPRTAKTVFIPVATPGIDSDGHLFRVDTSVVVPLRAARHIALPSVASIAAQLADHLAAGRAARAVLTRRPA</sequence>
<protein>
    <submittedName>
        <fullName evidence="2">Formylmethanofuran dehydrogenase</fullName>
    </submittedName>
</protein>
<organism evidence="2 3">
    <name type="scientific">Paraburkholderia sabiae</name>
    <dbReference type="NCBI Taxonomy" id="273251"/>
    <lineage>
        <taxon>Bacteria</taxon>
        <taxon>Pseudomonadati</taxon>
        <taxon>Pseudomonadota</taxon>
        <taxon>Betaproteobacteria</taxon>
        <taxon>Burkholderiales</taxon>
        <taxon>Burkholderiaceae</taxon>
        <taxon>Paraburkholderia</taxon>
    </lineage>
</organism>
<comment type="caution">
    <text evidence="2">The sequence shown here is derived from an EMBL/GenBank/DDBJ whole genome shotgun (WGS) entry which is preliminary data.</text>
</comment>
<dbReference type="EMBL" id="JAZHGC010000007">
    <property type="protein sequence ID" value="MEM5285966.1"/>
    <property type="molecule type" value="Genomic_DNA"/>
</dbReference>
<name>A0ABU9Q998_9BURK</name>
<accession>A0ABU9Q998</accession>
<evidence type="ECO:0000256" key="1">
    <source>
        <dbReference type="SAM" id="MobiDB-lite"/>
    </source>
</evidence>
<evidence type="ECO:0000313" key="3">
    <source>
        <dbReference type="Proteomes" id="UP001494588"/>
    </source>
</evidence>
<gene>
    <name evidence="2" type="ORF">V4C55_09605</name>
</gene>
<dbReference type="Proteomes" id="UP001494588">
    <property type="component" value="Unassembled WGS sequence"/>
</dbReference>
<feature type="region of interest" description="Disordered" evidence="1">
    <location>
        <begin position="1"/>
        <end position="24"/>
    </location>
</feature>
<dbReference type="RefSeq" id="WP_201647291.1">
    <property type="nucleotide sequence ID" value="NZ_CAJHCS010000001.1"/>
</dbReference>